<dbReference type="InterPro" id="IPR023213">
    <property type="entry name" value="CAT-like_dom_sf"/>
</dbReference>
<dbReference type="RefSeq" id="XP_025345703.1">
    <property type="nucleotide sequence ID" value="XM_025493303.1"/>
</dbReference>
<dbReference type="PANTHER" id="PTHR31642:SF294">
    <property type="entry name" value="ACETYLTRANSFERASE MATC1"/>
    <property type="match status" value="1"/>
</dbReference>
<organism evidence="1 2">
    <name type="scientific">Pseudomicrostroma glucosiphilum</name>
    <dbReference type="NCBI Taxonomy" id="1684307"/>
    <lineage>
        <taxon>Eukaryota</taxon>
        <taxon>Fungi</taxon>
        <taxon>Dikarya</taxon>
        <taxon>Basidiomycota</taxon>
        <taxon>Ustilaginomycotina</taxon>
        <taxon>Exobasidiomycetes</taxon>
        <taxon>Microstromatales</taxon>
        <taxon>Microstromatales incertae sedis</taxon>
        <taxon>Pseudomicrostroma</taxon>
    </lineage>
</organism>
<dbReference type="OrthoDB" id="21502at2759"/>
<dbReference type="Gene3D" id="3.30.559.10">
    <property type="entry name" value="Chloramphenicol acetyltransferase-like domain"/>
    <property type="match status" value="2"/>
</dbReference>
<evidence type="ECO:0000313" key="2">
    <source>
        <dbReference type="Proteomes" id="UP000245942"/>
    </source>
</evidence>
<dbReference type="STRING" id="1684307.A0A316U290"/>
<dbReference type="Proteomes" id="UP000245942">
    <property type="component" value="Unassembled WGS sequence"/>
</dbReference>
<dbReference type="AlphaFoldDB" id="A0A316U290"/>
<reference evidence="1 2" key="1">
    <citation type="journal article" date="2018" name="Mol. Biol. Evol.">
        <title>Broad Genomic Sampling Reveals a Smut Pathogenic Ancestry of the Fungal Clade Ustilaginomycotina.</title>
        <authorList>
            <person name="Kijpornyongpan T."/>
            <person name="Mondo S.J."/>
            <person name="Barry K."/>
            <person name="Sandor L."/>
            <person name="Lee J."/>
            <person name="Lipzen A."/>
            <person name="Pangilinan J."/>
            <person name="LaButti K."/>
            <person name="Hainaut M."/>
            <person name="Henrissat B."/>
            <person name="Grigoriev I.V."/>
            <person name="Spatafora J.W."/>
            <person name="Aime M.C."/>
        </authorList>
    </citation>
    <scope>NUCLEOTIDE SEQUENCE [LARGE SCALE GENOMIC DNA]</scope>
    <source>
        <strain evidence="1 2">MCA 4718</strain>
    </source>
</reference>
<accession>A0A316U290</accession>
<dbReference type="InterPro" id="IPR050317">
    <property type="entry name" value="Plant_Fungal_Acyltransferase"/>
</dbReference>
<name>A0A316U290_9BASI</name>
<sequence length="531" mass="59081">MINETQTPLYTVVPVPLLDSTTGLTDIVARLSLCFQERLDVEKLRKAWYKVSSAWPILNARVRESSESPSGLAYHVPTPAGMVQLESDPDHRKRQFFALNMSTRSMDEFSPSAKRLMSEHDSIRVQPAPSDSASDFYAGQNAPKTFQDTLQSSVGVLTVQATTFRDGTVLSMSMLHVLGDGFCIKDILEAWTSALKGGTPKPMYDFGMDIFAPYAPGGALSSLSAEEVKLGKDPPPPQGYYVYNWRDKASFLMRYWYDSHFTAPETDMEARCICIPHHIVAKLQQEAANDLKDEPEASVGKSDVLYAWLLKRCFAGFAQSRQVNPLTIVNLRGRTPDTRVENKDTGRSSAAPKWPKHDFINAALPTPLGDLQVQEIRNMPLGRLALQIRRKVASGADSENARALLAFTLHHGLWKNRTTNKVAMFSRPESTWLALTDWRALKFASFDWSGALPNSTHSEPNIPVRPSMLHSTMRTPFSRRQRFALMGEVKSGVLLGGILAKRQWKDVDHGFGAYIGAEGKYDATSPVSARL</sequence>
<protein>
    <submittedName>
        <fullName evidence="1">Uncharacterized protein</fullName>
    </submittedName>
</protein>
<dbReference type="EMBL" id="KZ819336">
    <property type="protein sequence ID" value="PWN18543.1"/>
    <property type="molecule type" value="Genomic_DNA"/>
</dbReference>
<dbReference type="PANTHER" id="PTHR31642">
    <property type="entry name" value="TRICHOTHECENE 3-O-ACETYLTRANSFERASE"/>
    <property type="match status" value="1"/>
</dbReference>
<keyword evidence="2" id="KW-1185">Reference proteome</keyword>
<gene>
    <name evidence="1" type="ORF">BCV69DRAFT_285165</name>
</gene>
<evidence type="ECO:0000313" key="1">
    <source>
        <dbReference type="EMBL" id="PWN18543.1"/>
    </source>
</evidence>
<dbReference type="Pfam" id="PF02458">
    <property type="entry name" value="Transferase"/>
    <property type="match status" value="1"/>
</dbReference>
<dbReference type="GO" id="GO:0016747">
    <property type="term" value="F:acyltransferase activity, transferring groups other than amino-acyl groups"/>
    <property type="evidence" value="ECO:0007669"/>
    <property type="project" value="TreeGrafter"/>
</dbReference>
<dbReference type="GeneID" id="37015037"/>
<proteinExistence type="predicted"/>